<evidence type="ECO:0000256" key="4">
    <source>
        <dbReference type="ARBA" id="ARBA00019459"/>
    </source>
</evidence>
<keyword evidence="7" id="KW-0677">Repeat</keyword>
<dbReference type="InterPro" id="IPR027417">
    <property type="entry name" value="P-loop_NTPase"/>
</dbReference>
<dbReference type="CDD" id="cd03215">
    <property type="entry name" value="ABC_Carb_Monos_II"/>
    <property type="match status" value="1"/>
</dbReference>
<dbReference type="GO" id="GO:0016887">
    <property type="term" value="F:ATP hydrolysis activity"/>
    <property type="evidence" value="ECO:0007669"/>
    <property type="project" value="InterPro"/>
</dbReference>
<keyword evidence="10" id="KW-1278">Translocase</keyword>
<dbReference type="InterPro" id="IPR003593">
    <property type="entry name" value="AAA+_ATPase"/>
</dbReference>
<feature type="domain" description="ABC transporter" evidence="15">
    <location>
        <begin position="240"/>
        <end position="483"/>
    </location>
</feature>
<evidence type="ECO:0000256" key="10">
    <source>
        <dbReference type="ARBA" id="ARBA00022967"/>
    </source>
</evidence>
<dbReference type="InterPro" id="IPR003439">
    <property type="entry name" value="ABC_transporter-like_ATP-bd"/>
</dbReference>
<keyword evidence="6" id="KW-1003">Cell membrane</keyword>
<evidence type="ECO:0000259" key="15">
    <source>
        <dbReference type="PROSITE" id="PS50893"/>
    </source>
</evidence>
<evidence type="ECO:0000256" key="11">
    <source>
        <dbReference type="ARBA" id="ARBA00023136"/>
    </source>
</evidence>
<evidence type="ECO:0000256" key="1">
    <source>
        <dbReference type="ARBA" id="ARBA00004417"/>
    </source>
</evidence>
<evidence type="ECO:0000256" key="9">
    <source>
        <dbReference type="ARBA" id="ARBA00022840"/>
    </source>
</evidence>
<dbReference type="InterPro" id="IPR050107">
    <property type="entry name" value="ABC_carbohydrate_import_ATPase"/>
</dbReference>
<dbReference type="SUPFAM" id="SSF52540">
    <property type="entry name" value="P-loop containing nucleoside triphosphate hydrolases"/>
    <property type="match status" value="2"/>
</dbReference>
<dbReference type="EMBL" id="LGFG01000163">
    <property type="protein sequence ID" value="KUK22438.1"/>
    <property type="molecule type" value="Genomic_DNA"/>
</dbReference>
<dbReference type="AlphaFoldDB" id="A0A101EPG1"/>
<comment type="caution">
    <text evidence="16">The sequence shown here is derived from an EMBL/GenBank/DDBJ whole genome shotgun (WGS) entry which is preliminary data.</text>
</comment>
<dbReference type="SMART" id="SM00382">
    <property type="entry name" value="AAA"/>
    <property type="match status" value="2"/>
</dbReference>
<evidence type="ECO:0000256" key="7">
    <source>
        <dbReference type="ARBA" id="ARBA00022737"/>
    </source>
</evidence>
<evidence type="ECO:0000256" key="8">
    <source>
        <dbReference type="ARBA" id="ARBA00022741"/>
    </source>
</evidence>
<evidence type="ECO:0000256" key="3">
    <source>
        <dbReference type="ARBA" id="ARBA00011262"/>
    </source>
</evidence>
<dbReference type="GO" id="GO:0005524">
    <property type="term" value="F:ATP binding"/>
    <property type="evidence" value="ECO:0007669"/>
    <property type="project" value="UniProtKB-KW"/>
</dbReference>
<comment type="similarity">
    <text evidence="2">Belongs to the ABC transporter superfamily. AI-2 autoinducer porter (TC 3.A.1.2.8) family.</text>
</comment>
<comment type="catalytic activity">
    <reaction evidence="14">
        <text>ATP + H2O + (2R,4S)-2-methyl-2,3,3,4-tetrahydroxytetrahydrofuran-[AI-2-binding protein]Side 1 = ADP + phosphate + (2R,4S)-2-methyl-2,3,3,4-tetrahydroxytetrahydrofuranSide 2 + [AI-2-binding protein]Side 1.</text>
        <dbReference type="EC" id="7.6.2.13"/>
    </reaction>
</comment>
<evidence type="ECO:0000256" key="6">
    <source>
        <dbReference type="ARBA" id="ARBA00022475"/>
    </source>
</evidence>
<sequence>SFPGVKALKSVNFSLEKGEIHALLGENGAGKSTLVKIIQGIYQPDDGDIFLDGKKVTIKDANHARSLGIVGIPQEVSVFPDLTVLENLFIGWEPKTNFGFINWKDMERIARQKMEELNINLPLKEEAGRLSTAQQKLIQILKSLIQRARILIMDEPTTSLTTEEIESLFSVVKRLKTSGVSIIYISHRLEEVFRIADRVTVLRDGEVVFSDYLKDVTPEDLVEKMIGRKPSEYFPSRSFEEDRDILLRLNNIKFKFLEKVNLTLFKGEILGIAGLLGSGRTTLAKIIAGFLKPEGGEIYLNGKKVLFSSPYDAIKNGIVYIPEDRRVQGLILQESVRFNLSLPNLDIIPKKFIIDVQKEYDIARELISNFNIKVPNPDYPVFTLSGGNQQKVVLAKWLFREPQVLIFDEPTIGIDVGTKSNIYHLMARLADGRKGIIFISSDFTELVGVCDRILILKNGEITKEIKREDATFNEHRVFLEAAGINQTKVGR</sequence>
<organism evidence="16 17">
    <name type="scientific">Thermotoga petrophila</name>
    <dbReference type="NCBI Taxonomy" id="93929"/>
    <lineage>
        <taxon>Bacteria</taxon>
        <taxon>Thermotogati</taxon>
        <taxon>Thermotogota</taxon>
        <taxon>Thermotogae</taxon>
        <taxon>Thermotogales</taxon>
        <taxon>Thermotogaceae</taxon>
        <taxon>Thermotoga</taxon>
    </lineage>
</organism>
<dbReference type="PROSITE" id="PS00211">
    <property type="entry name" value="ABC_TRANSPORTER_1"/>
    <property type="match status" value="1"/>
</dbReference>
<gene>
    <name evidence="16" type="ORF">XD57_1466</name>
</gene>
<evidence type="ECO:0000256" key="12">
    <source>
        <dbReference type="ARBA" id="ARBA00023747"/>
    </source>
</evidence>
<evidence type="ECO:0000256" key="2">
    <source>
        <dbReference type="ARBA" id="ARBA00009404"/>
    </source>
</evidence>
<feature type="domain" description="ABC transporter" evidence="15">
    <location>
        <begin position="2"/>
        <end position="229"/>
    </location>
</feature>
<feature type="non-terminal residue" evidence="16">
    <location>
        <position position="1"/>
    </location>
</feature>
<dbReference type="CDD" id="cd03216">
    <property type="entry name" value="ABC_Carb_Monos_I"/>
    <property type="match status" value="1"/>
</dbReference>
<dbReference type="Proteomes" id="UP000058636">
    <property type="component" value="Unassembled WGS sequence"/>
</dbReference>
<protein>
    <recommendedName>
        <fullName evidence="4">Autoinducer 2 import ATP-binding protein LsrA</fullName>
        <ecNumber evidence="13">7.6.2.13</ecNumber>
    </recommendedName>
</protein>
<comment type="subcellular location">
    <subcellularLocation>
        <location evidence="1">Cell inner membrane</location>
        <topology evidence="1">Peripheral membrane protein</topology>
    </subcellularLocation>
</comment>
<evidence type="ECO:0000313" key="17">
    <source>
        <dbReference type="Proteomes" id="UP000058636"/>
    </source>
</evidence>
<dbReference type="FunFam" id="3.40.50.300:FF:000127">
    <property type="entry name" value="Ribose import ATP-binding protein RbsA"/>
    <property type="match status" value="1"/>
</dbReference>
<evidence type="ECO:0000256" key="13">
    <source>
        <dbReference type="ARBA" id="ARBA00023798"/>
    </source>
</evidence>
<dbReference type="EC" id="7.6.2.13" evidence="13"/>
<dbReference type="PANTHER" id="PTHR43790:SF2">
    <property type="entry name" value="AUTOINDUCER 2 IMPORT ATP-BINDING PROTEIN LSRA"/>
    <property type="match status" value="1"/>
</dbReference>
<keyword evidence="8" id="KW-0547">Nucleotide-binding</keyword>
<proteinExistence type="inferred from homology"/>
<dbReference type="Gene3D" id="3.40.50.300">
    <property type="entry name" value="P-loop containing nucleotide triphosphate hydrolases"/>
    <property type="match status" value="2"/>
</dbReference>
<evidence type="ECO:0000256" key="5">
    <source>
        <dbReference type="ARBA" id="ARBA00022448"/>
    </source>
</evidence>
<name>A0A101EPG1_9THEM</name>
<dbReference type="InterPro" id="IPR017871">
    <property type="entry name" value="ABC_transporter-like_CS"/>
</dbReference>
<comment type="function">
    <text evidence="12">Part of the ABC transporter complex LsrABCD involved in autoinducer 2 (AI-2) import. Responsible for energy coupling to the transport system.</text>
</comment>
<dbReference type="Pfam" id="PF00005">
    <property type="entry name" value="ABC_tran"/>
    <property type="match status" value="2"/>
</dbReference>
<accession>A0A101EPG1</accession>
<evidence type="ECO:0000256" key="14">
    <source>
        <dbReference type="ARBA" id="ARBA00034076"/>
    </source>
</evidence>
<keyword evidence="9" id="KW-0067">ATP-binding</keyword>
<evidence type="ECO:0000313" key="16">
    <source>
        <dbReference type="EMBL" id="KUK22438.1"/>
    </source>
</evidence>
<dbReference type="PATRIC" id="fig|93930.3.peg.511"/>
<keyword evidence="5" id="KW-0813">Transport</keyword>
<dbReference type="GO" id="GO:0005886">
    <property type="term" value="C:plasma membrane"/>
    <property type="evidence" value="ECO:0007669"/>
    <property type="project" value="UniProtKB-SubCell"/>
</dbReference>
<keyword evidence="11" id="KW-0472">Membrane</keyword>
<comment type="subunit">
    <text evidence="3">The complex is composed of two ATP-binding proteins (LsrA), two transmembrane proteins (LsrC and LsrD) and a solute-binding protein (LsrB).</text>
</comment>
<reference evidence="16 17" key="1">
    <citation type="journal article" date="2015" name="MBio">
        <title>Genome-Resolved Metagenomic Analysis Reveals Roles for Candidate Phyla and Other Microbial Community Members in Biogeochemical Transformations in Oil Reservoirs.</title>
        <authorList>
            <person name="Hu P."/>
            <person name="Tom L."/>
            <person name="Singh A."/>
            <person name="Thomas B.C."/>
            <person name="Baker B.J."/>
            <person name="Piceno Y.M."/>
            <person name="Andersen G.L."/>
            <person name="Banfield J.F."/>
        </authorList>
    </citation>
    <scope>NUCLEOTIDE SEQUENCE [LARGE SCALE GENOMIC DNA]</scope>
    <source>
        <strain evidence="16">46_26</strain>
    </source>
</reference>
<dbReference type="PANTHER" id="PTHR43790">
    <property type="entry name" value="CARBOHYDRATE TRANSPORT ATP-BINDING PROTEIN MG119-RELATED"/>
    <property type="match status" value="1"/>
</dbReference>
<dbReference type="PROSITE" id="PS50893">
    <property type="entry name" value="ABC_TRANSPORTER_2"/>
    <property type="match status" value="2"/>
</dbReference>